<accession>A0A8S3B3T2</accession>
<feature type="region of interest" description="Disordered" evidence="1">
    <location>
        <begin position="1"/>
        <end position="33"/>
    </location>
</feature>
<sequence>QQMSKKVITHTEILSSDKDENEHDEPKLQSVNKSANDQIHDIYIIHDLAQWLKPTFEEIEY</sequence>
<dbReference type="AlphaFoldDB" id="A0A8S3B3T2"/>
<gene>
    <name evidence="2" type="ORF">SMN809_LOCUS46580</name>
</gene>
<feature type="compositionally biased region" description="Basic and acidic residues" evidence="1">
    <location>
        <begin position="15"/>
        <end position="27"/>
    </location>
</feature>
<evidence type="ECO:0000313" key="3">
    <source>
        <dbReference type="Proteomes" id="UP000676336"/>
    </source>
</evidence>
<evidence type="ECO:0000256" key="1">
    <source>
        <dbReference type="SAM" id="MobiDB-lite"/>
    </source>
</evidence>
<dbReference type="EMBL" id="CAJOBI010145300">
    <property type="protein sequence ID" value="CAF4786791.1"/>
    <property type="molecule type" value="Genomic_DNA"/>
</dbReference>
<evidence type="ECO:0000313" key="2">
    <source>
        <dbReference type="EMBL" id="CAF4786791.1"/>
    </source>
</evidence>
<proteinExistence type="predicted"/>
<reference evidence="2" key="1">
    <citation type="submission" date="2021-02" db="EMBL/GenBank/DDBJ databases">
        <authorList>
            <person name="Nowell W R."/>
        </authorList>
    </citation>
    <scope>NUCLEOTIDE SEQUENCE</scope>
</reference>
<name>A0A8S3B3T2_9BILA</name>
<organism evidence="2 3">
    <name type="scientific">Rotaria magnacalcarata</name>
    <dbReference type="NCBI Taxonomy" id="392030"/>
    <lineage>
        <taxon>Eukaryota</taxon>
        <taxon>Metazoa</taxon>
        <taxon>Spiralia</taxon>
        <taxon>Gnathifera</taxon>
        <taxon>Rotifera</taxon>
        <taxon>Eurotatoria</taxon>
        <taxon>Bdelloidea</taxon>
        <taxon>Philodinida</taxon>
        <taxon>Philodinidae</taxon>
        <taxon>Rotaria</taxon>
    </lineage>
</organism>
<comment type="caution">
    <text evidence="2">The sequence shown here is derived from an EMBL/GenBank/DDBJ whole genome shotgun (WGS) entry which is preliminary data.</text>
</comment>
<feature type="non-terminal residue" evidence="2">
    <location>
        <position position="1"/>
    </location>
</feature>
<dbReference type="Proteomes" id="UP000676336">
    <property type="component" value="Unassembled WGS sequence"/>
</dbReference>
<protein>
    <submittedName>
        <fullName evidence="2">Uncharacterized protein</fullName>
    </submittedName>
</protein>